<evidence type="ECO:0000256" key="6">
    <source>
        <dbReference type="ARBA" id="ARBA00022801"/>
    </source>
</evidence>
<keyword evidence="7 8" id="KW-0464">Manganese</keyword>
<dbReference type="NCBIfam" id="NF002073">
    <property type="entry name" value="PRK00913.1-2"/>
    <property type="match status" value="1"/>
</dbReference>
<dbReference type="PROSITE" id="PS00631">
    <property type="entry name" value="CYTOSOL_AP"/>
    <property type="match status" value="1"/>
</dbReference>
<feature type="binding site" evidence="8">
    <location>
        <position position="342"/>
    </location>
    <ligand>
        <name>Mn(2+)</name>
        <dbReference type="ChEBI" id="CHEBI:29035"/>
        <label>1</label>
    </ligand>
</feature>
<accession>A0A6N7EVS9</accession>
<feature type="binding site" evidence="8">
    <location>
        <position position="344"/>
    </location>
    <ligand>
        <name>Mn(2+)</name>
        <dbReference type="ChEBI" id="CHEBI:29035"/>
        <label>1</label>
    </ligand>
</feature>
<dbReference type="GO" id="GO:0070006">
    <property type="term" value="F:metalloaminopeptidase activity"/>
    <property type="evidence" value="ECO:0007669"/>
    <property type="project" value="InterPro"/>
</dbReference>
<feature type="domain" description="Cytosol aminopeptidase" evidence="9">
    <location>
        <begin position="340"/>
        <end position="347"/>
    </location>
</feature>
<evidence type="ECO:0000256" key="1">
    <source>
        <dbReference type="ARBA" id="ARBA00000135"/>
    </source>
</evidence>
<dbReference type="NCBIfam" id="NF002074">
    <property type="entry name" value="PRK00913.1-4"/>
    <property type="match status" value="1"/>
</dbReference>
<dbReference type="HAMAP" id="MF_00181">
    <property type="entry name" value="Cytosol_peptidase_M17"/>
    <property type="match status" value="1"/>
</dbReference>
<dbReference type="EMBL" id="WHNW01000009">
    <property type="protein sequence ID" value="MPV86602.1"/>
    <property type="molecule type" value="Genomic_DNA"/>
</dbReference>
<dbReference type="CDD" id="cd00433">
    <property type="entry name" value="Peptidase_M17"/>
    <property type="match status" value="1"/>
</dbReference>
<dbReference type="PANTHER" id="PTHR11963:SF23">
    <property type="entry name" value="CYTOSOL AMINOPEPTIDASE"/>
    <property type="match status" value="1"/>
</dbReference>
<comment type="similarity">
    <text evidence="3 8">Belongs to the peptidase M17 family.</text>
</comment>
<evidence type="ECO:0000256" key="4">
    <source>
        <dbReference type="ARBA" id="ARBA00022438"/>
    </source>
</evidence>
<dbReference type="EC" id="3.4.11.1" evidence="8"/>
<feature type="binding site" evidence="8">
    <location>
        <position position="344"/>
    </location>
    <ligand>
        <name>Mn(2+)</name>
        <dbReference type="ChEBI" id="CHEBI:29035"/>
        <label>2</label>
    </ligand>
</feature>
<feature type="binding site" evidence="8">
    <location>
        <position position="265"/>
    </location>
    <ligand>
        <name>Mn(2+)</name>
        <dbReference type="ChEBI" id="CHEBI:29035"/>
        <label>1</label>
    </ligand>
</feature>
<keyword evidence="4 8" id="KW-0031">Aminopeptidase</keyword>
<dbReference type="Pfam" id="PF02789">
    <property type="entry name" value="Peptidase_M17_N"/>
    <property type="match status" value="1"/>
</dbReference>
<evidence type="ECO:0000256" key="2">
    <source>
        <dbReference type="ARBA" id="ARBA00000967"/>
    </source>
</evidence>
<name>A0A6N7EVS9_9GAMM</name>
<dbReference type="InterPro" id="IPR000819">
    <property type="entry name" value="Peptidase_M17_C"/>
</dbReference>
<dbReference type="SUPFAM" id="SSF53187">
    <property type="entry name" value="Zn-dependent exopeptidases"/>
    <property type="match status" value="1"/>
</dbReference>
<evidence type="ECO:0000256" key="3">
    <source>
        <dbReference type="ARBA" id="ARBA00009528"/>
    </source>
</evidence>
<evidence type="ECO:0000313" key="11">
    <source>
        <dbReference type="Proteomes" id="UP000471298"/>
    </source>
</evidence>
<dbReference type="RefSeq" id="WP_152810599.1">
    <property type="nucleotide sequence ID" value="NZ_WHNW01000009.1"/>
</dbReference>
<dbReference type="AlphaFoldDB" id="A0A6N7EVS9"/>
<dbReference type="PANTHER" id="PTHR11963">
    <property type="entry name" value="LEUCINE AMINOPEPTIDASE-RELATED"/>
    <property type="match status" value="1"/>
</dbReference>
<dbReference type="Gene3D" id="3.40.630.10">
    <property type="entry name" value="Zn peptidases"/>
    <property type="match status" value="1"/>
</dbReference>
<feature type="binding site" evidence="8">
    <location>
        <position position="260"/>
    </location>
    <ligand>
        <name>Mn(2+)</name>
        <dbReference type="ChEBI" id="CHEBI:29035"/>
        <label>2</label>
    </ligand>
</feature>
<comment type="catalytic activity">
    <reaction evidence="1 8">
        <text>Release of an N-terminal amino acid, Xaa-|-Yaa-, in which Xaa is preferably Leu, but may be other amino acids including Pro although not Arg or Lys, and Yaa may be Pro. Amino acid amides and methyl esters are also readily hydrolyzed, but rates on arylamides are exceedingly low.</text>
        <dbReference type="EC" id="3.4.11.1"/>
    </reaction>
</comment>
<comment type="cofactor">
    <cofactor evidence="8">
        <name>Mn(2+)</name>
        <dbReference type="ChEBI" id="CHEBI:29035"/>
    </cofactor>
    <text evidence="8">Binds 2 manganese ions per subunit.</text>
</comment>
<dbReference type="InterPro" id="IPR043472">
    <property type="entry name" value="Macro_dom-like"/>
</dbReference>
<comment type="function">
    <text evidence="8">Presumably involved in the processing and regular turnover of intracellular proteins. Catalyzes the removal of unsubstituted N-terminal amino acids from various peptides.</text>
</comment>
<feature type="binding site" evidence="8">
    <location>
        <position position="283"/>
    </location>
    <ligand>
        <name>Mn(2+)</name>
        <dbReference type="ChEBI" id="CHEBI:29035"/>
        <label>2</label>
    </ligand>
</feature>
<organism evidence="10 11">
    <name type="scientific">Ostreibacterium oceani</name>
    <dbReference type="NCBI Taxonomy" id="2654998"/>
    <lineage>
        <taxon>Bacteria</taxon>
        <taxon>Pseudomonadati</taxon>
        <taxon>Pseudomonadota</taxon>
        <taxon>Gammaproteobacteria</taxon>
        <taxon>Cardiobacteriales</taxon>
        <taxon>Ostreibacteriaceae</taxon>
        <taxon>Ostreibacterium</taxon>
    </lineage>
</organism>
<dbReference type="InterPro" id="IPR008283">
    <property type="entry name" value="Peptidase_M17_N"/>
</dbReference>
<comment type="subcellular location">
    <subcellularLocation>
        <location evidence="8">Cytoplasm</location>
    </subcellularLocation>
</comment>
<feature type="active site" evidence="8">
    <location>
        <position position="272"/>
    </location>
</feature>
<keyword evidence="8" id="KW-0963">Cytoplasm</keyword>
<proteinExistence type="inferred from homology"/>
<keyword evidence="8" id="KW-0479">Metal-binding</keyword>
<comment type="catalytic activity">
    <reaction evidence="2 8">
        <text>Release of an N-terminal amino acid, preferentially leucine, but not glutamic or aspartic acids.</text>
        <dbReference type="EC" id="3.4.11.10"/>
    </reaction>
</comment>
<dbReference type="GO" id="GO:0005737">
    <property type="term" value="C:cytoplasm"/>
    <property type="evidence" value="ECO:0007669"/>
    <property type="project" value="UniProtKB-SubCell"/>
</dbReference>
<dbReference type="InParanoid" id="A0A6N7EVS9"/>
<dbReference type="EC" id="3.4.11.10" evidence="8"/>
<sequence length="490" mass="51617">MQIELKKQAIVSASSDVLIVGIEEDQAIQGALKTLDEATKGYFDLKKAAGVWPTKAGQIRTFYGVTGVEAASVAVICFEASHKGLKKASETIIGYLRGHAIKTADIALVQAPIEGLSMTAKAQLMTQSMLDADYQFDAFKSQPEPREPIEVNLLSETETTAIATGIQTGHAIAAGMKVCKDLGNAPGNVCTPKYLAKVAGDIAKMFDSLTVHVLKERDIKELGMNALLSVSKGSAEKPRLITLAHQGADANEAPIVLVGKGVTFDTGGISIKPSANMDEMKYDMCGAATVIGVMKTVAMLNLPLNLVAVVPAVENMPSSKASKPGDIVTAMSGKTIEILNTDAEGRLILCDAMTYAQQTFKPKTMIDFATLTGAIIVALGHETTGIMANDDSLAQSLVAAGDRALDRAWHLPLGEEYSEKLKSPFADLQNISAGRGAGSLTAGAFLQAFVDDVPWAHLDIAGTAWQSGANKGATGRPVPLVVEYLLSQVS</sequence>
<dbReference type="InterPro" id="IPR023042">
    <property type="entry name" value="Peptidase_M17_leu_NH2_pept"/>
</dbReference>
<keyword evidence="6 8" id="KW-0378">Hydrolase</keyword>
<evidence type="ECO:0000259" key="9">
    <source>
        <dbReference type="PROSITE" id="PS00631"/>
    </source>
</evidence>
<feature type="active site" evidence="8">
    <location>
        <position position="346"/>
    </location>
</feature>
<dbReference type="Pfam" id="PF00883">
    <property type="entry name" value="Peptidase_M17"/>
    <property type="match status" value="1"/>
</dbReference>
<dbReference type="GO" id="GO:0006508">
    <property type="term" value="P:proteolysis"/>
    <property type="evidence" value="ECO:0007669"/>
    <property type="project" value="UniProtKB-KW"/>
</dbReference>
<dbReference type="FunCoup" id="A0A6N7EVS9">
    <property type="interactions" value="400"/>
</dbReference>
<dbReference type="Proteomes" id="UP000471298">
    <property type="component" value="Unassembled WGS sequence"/>
</dbReference>
<dbReference type="GO" id="GO:0030145">
    <property type="term" value="F:manganese ion binding"/>
    <property type="evidence" value="ECO:0007669"/>
    <property type="project" value="UniProtKB-UniRule"/>
</dbReference>
<comment type="caution">
    <text evidence="10">The sequence shown here is derived from an EMBL/GenBank/DDBJ whole genome shotgun (WGS) entry which is preliminary data.</text>
</comment>
<dbReference type="SUPFAM" id="SSF52949">
    <property type="entry name" value="Macro domain-like"/>
    <property type="match status" value="1"/>
</dbReference>
<evidence type="ECO:0000256" key="8">
    <source>
        <dbReference type="HAMAP-Rule" id="MF_00181"/>
    </source>
</evidence>
<evidence type="ECO:0000313" key="10">
    <source>
        <dbReference type="EMBL" id="MPV86602.1"/>
    </source>
</evidence>
<reference evidence="10 11" key="1">
    <citation type="submission" date="2019-10" db="EMBL/GenBank/DDBJ databases">
        <title>Cardiobacteriales fam. a chemoheterotrophic member of the order Cardiobacteriales, and proposal of Cardiobacteriales fam. nov.</title>
        <authorList>
            <person name="Wang C."/>
        </authorList>
    </citation>
    <scope>NUCLEOTIDE SEQUENCE [LARGE SCALE GENOMIC DNA]</scope>
    <source>
        <strain evidence="10 11">ML27</strain>
    </source>
</reference>
<keyword evidence="11" id="KW-1185">Reference proteome</keyword>
<evidence type="ECO:0000256" key="7">
    <source>
        <dbReference type="ARBA" id="ARBA00023211"/>
    </source>
</evidence>
<protein>
    <recommendedName>
        <fullName evidence="8">Probable cytosol aminopeptidase</fullName>
        <ecNumber evidence="8">3.4.11.1</ecNumber>
    </recommendedName>
    <alternativeName>
        <fullName evidence="8">Leucine aminopeptidase</fullName>
        <shortName evidence="8">LAP</shortName>
        <ecNumber evidence="8">3.4.11.10</ecNumber>
    </alternativeName>
    <alternativeName>
        <fullName evidence="8">Leucyl aminopeptidase</fullName>
    </alternativeName>
</protein>
<evidence type="ECO:0000256" key="5">
    <source>
        <dbReference type="ARBA" id="ARBA00022670"/>
    </source>
</evidence>
<feature type="binding site" evidence="8">
    <location>
        <position position="265"/>
    </location>
    <ligand>
        <name>Mn(2+)</name>
        <dbReference type="ChEBI" id="CHEBI:29035"/>
        <label>2</label>
    </ligand>
</feature>
<keyword evidence="5 8" id="KW-0645">Protease</keyword>
<dbReference type="Gene3D" id="3.40.220.10">
    <property type="entry name" value="Leucine Aminopeptidase, subunit E, domain 1"/>
    <property type="match status" value="1"/>
</dbReference>
<dbReference type="PRINTS" id="PR00481">
    <property type="entry name" value="LAMNOPPTDASE"/>
</dbReference>
<gene>
    <name evidence="8" type="primary">pepA</name>
    <name evidence="10" type="ORF">GCU85_07675</name>
</gene>
<dbReference type="InterPro" id="IPR011356">
    <property type="entry name" value="Leucine_aapep/pepB"/>
</dbReference>